<comment type="caution">
    <text evidence="1">The sequence shown here is derived from an EMBL/GenBank/DDBJ whole genome shotgun (WGS) entry which is preliminary data.</text>
</comment>
<organism evidence="1 2">
    <name type="scientific">Mycena pura</name>
    <dbReference type="NCBI Taxonomy" id="153505"/>
    <lineage>
        <taxon>Eukaryota</taxon>
        <taxon>Fungi</taxon>
        <taxon>Dikarya</taxon>
        <taxon>Basidiomycota</taxon>
        <taxon>Agaricomycotina</taxon>
        <taxon>Agaricomycetes</taxon>
        <taxon>Agaricomycetidae</taxon>
        <taxon>Agaricales</taxon>
        <taxon>Marasmiineae</taxon>
        <taxon>Mycenaceae</taxon>
        <taxon>Mycena</taxon>
    </lineage>
</organism>
<evidence type="ECO:0000313" key="2">
    <source>
        <dbReference type="Proteomes" id="UP001219525"/>
    </source>
</evidence>
<sequence length="288" mass="32311">MYCTHALQYECQSVRININGSPSFLPTARNVPRLPDCVLAPHKVERVSENKLQTSWRDVLRLYTQRALTKSKDRLVAFSAIAEQFHELWPQSSYLAGLWRHQLPQALLWEPGKNRQHPRPSEYRGPSWSWAAMDGEVKAFCGSSEGCLCTITDLQVDLKNPKHPFGEVTGGFLVLSAIIRMVAWDVDEMELFERDSSNRALVLSSNEHSENGEIGYVMADAVEVSGTMGDIFVAVIKDTGPALHGLVLAPANDDTCDLDTYRRVGWFTAPFCDRGAWLSTDARTIRII</sequence>
<dbReference type="PANTHER" id="PTHR33112:SF8">
    <property type="entry name" value="HETEROKARYON INCOMPATIBILITY DOMAIN-CONTAINING PROTEIN"/>
    <property type="match status" value="1"/>
</dbReference>
<evidence type="ECO:0000313" key="1">
    <source>
        <dbReference type="EMBL" id="KAJ7190730.1"/>
    </source>
</evidence>
<proteinExistence type="predicted"/>
<keyword evidence="2" id="KW-1185">Reference proteome</keyword>
<gene>
    <name evidence="1" type="ORF">GGX14DRAFT_381852</name>
</gene>
<protein>
    <recommendedName>
        <fullName evidence="3">Heterokaryon incompatibility domain-containing protein</fullName>
    </recommendedName>
</protein>
<evidence type="ECO:0008006" key="3">
    <source>
        <dbReference type="Google" id="ProtNLM"/>
    </source>
</evidence>
<dbReference type="AlphaFoldDB" id="A0AAD6Y080"/>
<reference evidence="1" key="1">
    <citation type="submission" date="2023-03" db="EMBL/GenBank/DDBJ databases">
        <title>Massive genome expansion in bonnet fungi (Mycena s.s.) driven by repeated elements and novel gene families across ecological guilds.</title>
        <authorList>
            <consortium name="Lawrence Berkeley National Laboratory"/>
            <person name="Harder C.B."/>
            <person name="Miyauchi S."/>
            <person name="Viragh M."/>
            <person name="Kuo A."/>
            <person name="Thoen E."/>
            <person name="Andreopoulos B."/>
            <person name="Lu D."/>
            <person name="Skrede I."/>
            <person name="Drula E."/>
            <person name="Henrissat B."/>
            <person name="Morin E."/>
            <person name="Kohler A."/>
            <person name="Barry K."/>
            <person name="LaButti K."/>
            <person name="Morin E."/>
            <person name="Salamov A."/>
            <person name="Lipzen A."/>
            <person name="Mereny Z."/>
            <person name="Hegedus B."/>
            <person name="Baldrian P."/>
            <person name="Stursova M."/>
            <person name="Weitz H."/>
            <person name="Taylor A."/>
            <person name="Grigoriev I.V."/>
            <person name="Nagy L.G."/>
            <person name="Martin F."/>
            <person name="Kauserud H."/>
        </authorList>
    </citation>
    <scope>NUCLEOTIDE SEQUENCE</scope>
    <source>
        <strain evidence="1">9144</strain>
    </source>
</reference>
<name>A0AAD6Y080_9AGAR</name>
<dbReference type="PANTHER" id="PTHR33112">
    <property type="entry name" value="DOMAIN PROTEIN, PUTATIVE-RELATED"/>
    <property type="match status" value="1"/>
</dbReference>
<accession>A0AAD6Y080</accession>
<dbReference type="Proteomes" id="UP001219525">
    <property type="component" value="Unassembled WGS sequence"/>
</dbReference>
<dbReference type="EMBL" id="JARJCW010000143">
    <property type="protein sequence ID" value="KAJ7190730.1"/>
    <property type="molecule type" value="Genomic_DNA"/>
</dbReference>